<evidence type="ECO:0000313" key="9">
    <source>
        <dbReference type="Proteomes" id="UP000235005"/>
    </source>
</evidence>
<keyword evidence="6" id="KW-0812">Transmembrane</keyword>
<dbReference type="InterPro" id="IPR036052">
    <property type="entry name" value="TrpB-like_PALP_sf"/>
</dbReference>
<evidence type="ECO:0000256" key="2">
    <source>
        <dbReference type="ARBA" id="ARBA00008639"/>
    </source>
</evidence>
<dbReference type="PANTHER" id="PTHR43780">
    <property type="entry name" value="1-AMINOCYCLOPROPANE-1-CARBOXYLATE DEAMINASE-RELATED"/>
    <property type="match status" value="1"/>
</dbReference>
<evidence type="ECO:0000256" key="3">
    <source>
        <dbReference type="ARBA" id="ARBA00022898"/>
    </source>
</evidence>
<reference evidence="8 9" key="1">
    <citation type="submission" date="2018-01" db="EMBL/GenBank/DDBJ databases">
        <title>The draft genome sequence of Halioglobus lutimaris HF004.</title>
        <authorList>
            <person name="Du Z.-J."/>
            <person name="Shi M.-J."/>
        </authorList>
    </citation>
    <scope>NUCLEOTIDE SEQUENCE [LARGE SCALE GENOMIC DNA]</scope>
    <source>
        <strain evidence="8 9">HF004</strain>
    </source>
</reference>
<dbReference type="Proteomes" id="UP000235005">
    <property type="component" value="Unassembled WGS sequence"/>
</dbReference>
<keyword evidence="6" id="KW-1133">Transmembrane helix</keyword>
<feature type="domain" description="Tryptophan synthase beta chain-like PALP" evidence="7">
    <location>
        <begin position="94"/>
        <end position="341"/>
    </location>
</feature>
<protein>
    <recommendedName>
        <fullName evidence="7">Tryptophan synthase beta chain-like PALP domain-containing protein</fullName>
    </recommendedName>
</protein>
<organism evidence="8 9">
    <name type="scientific">Pseudohalioglobus lutimaris</name>
    <dbReference type="NCBI Taxonomy" id="1737061"/>
    <lineage>
        <taxon>Bacteria</taxon>
        <taxon>Pseudomonadati</taxon>
        <taxon>Pseudomonadota</taxon>
        <taxon>Gammaproteobacteria</taxon>
        <taxon>Cellvibrionales</taxon>
        <taxon>Halieaceae</taxon>
        <taxon>Pseudohalioglobus</taxon>
    </lineage>
</organism>
<dbReference type="PIRSF" id="PIRSF006278">
    <property type="entry name" value="ACCD_DCysDesulf"/>
    <property type="match status" value="1"/>
</dbReference>
<comment type="similarity">
    <text evidence="2">Belongs to the ACC deaminase/D-cysteine desulfhydrase family.</text>
</comment>
<dbReference type="InterPro" id="IPR027278">
    <property type="entry name" value="ACCD_DCysDesulf"/>
</dbReference>
<comment type="caution">
    <text evidence="8">The sequence shown here is derived from an EMBL/GenBank/DDBJ whole genome shotgun (WGS) entry which is preliminary data.</text>
</comment>
<dbReference type="SUPFAM" id="SSF53686">
    <property type="entry name" value="Tryptophan synthase beta subunit-like PLP-dependent enzymes"/>
    <property type="match status" value="1"/>
</dbReference>
<feature type="active site" description="Nucleophile" evidence="4">
    <location>
        <position position="120"/>
    </location>
</feature>
<dbReference type="GO" id="GO:0019148">
    <property type="term" value="F:D-cysteine desulfhydrase activity"/>
    <property type="evidence" value="ECO:0007669"/>
    <property type="project" value="TreeGrafter"/>
</dbReference>
<dbReference type="OrthoDB" id="9801249at2"/>
<evidence type="ECO:0000256" key="6">
    <source>
        <dbReference type="SAM" id="Phobius"/>
    </source>
</evidence>
<feature type="transmembrane region" description="Helical" evidence="6">
    <location>
        <begin position="27"/>
        <end position="45"/>
    </location>
</feature>
<gene>
    <name evidence="8" type="ORF">C0039_18365</name>
</gene>
<evidence type="ECO:0000256" key="1">
    <source>
        <dbReference type="ARBA" id="ARBA00001933"/>
    </source>
</evidence>
<evidence type="ECO:0000259" key="7">
    <source>
        <dbReference type="Pfam" id="PF00291"/>
    </source>
</evidence>
<dbReference type="InterPro" id="IPR001926">
    <property type="entry name" value="TrpB-like_PALP"/>
</dbReference>
<dbReference type="Gene3D" id="3.40.50.1100">
    <property type="match status" value="2"/>
</dbReference>
<evidence type="ECO:0000256" key="5">
    <source>
        <dbReference type="PIRSR" id="PIRSR006278-2"/>
    </source>
</evidence>
<dbReference type="EMBL" id="PKUS01000035">
    <property type="protein sequence ID" value="PLW67172.1"/>
    <property type="molecule type" value="Genomic_DNA"/>
</dbReference>
<evidence type="ECO:0000256" key="4">
    <source>
        <dbReference type="PIRSR" id="PIRSR006278-1"/>
    </source>
</evidence>
<dbReference type="Pfam" id="PF00291">
    <property type="entry name" value="PALP"/>
    <property type="match status" value="1"/>
</dbReference>
<sequence length="353" mass="37802">MTSASSPVCIAGALVQAEIRAVMLAATSIFLIMVSPSVVVFAGVAKRGTLLPMLTDSSTSMLQLCADPVLGVSMRNVTVLRLDLLGGSAPGNKVFKLRGSLRAAQARGIKRILSFGGAWSNHLHALAAVGAELDLETVGVVRGAETETPALEDMRRWGMQIVPVSRETYRRRFDSDWLADLEQRHAPCLVVPEGGAGADGLRGCLEIADMVNRSGRIFSRVLVPVGTGTTLAGLIAGLRGSPEVFGVAALKGARDLEERVQEYLHASGLPARVSWQIIHDAHCGGFARTSAELRAFMLAFESVQRLPLEPVYTGKMLYALHSRLAQGRWAEDEPVLVVHTGGLQGRRGYAWLG</sequence>
<dbReference type="AlphaFoldDB" id="A0A2N5WY60"/>
<proteinExistence type="inferred from homology"/>
<dbReference type="PANTHER" id="PTHR43780:SF2">
    <property type="entry name" value="1-AMINOCYCLOPROPANE-1-CARBOXYLATE DEAMINASE-RELATED"/>
    <property type="match status" value="1"/>
</dbReference>
<keyword evidence="6" id="KW-0472">Membrane</keyword>
<keyword evidence="9" id="KW-1185">Reference proteome</keyword>
<comment type="cofactor">
    <cofactor evidence="1">
        <name>pyridoxal 5'-phosphate</name>
        <dbReference type="ChEBI" id="CHEBI:597326"/>
    </cofactor>
</comment>
<keyword evidence="3 5" id="KW-0663">Pyridoxal phosphate</keyword>
<accession>A0A2N5WY60</accession>
<name>A0A2N5WY60_9GAMM</name>
<evidence type="ECO:0000313" key="8">
    <source>
        <dbReference type="EMBL" id="PLW67172.1"/>
    </source>
</evidence>
<feature type="modified residue" description="N6-(pyridoxal phosphate)lysine" evidence="5">
    <location>
        <position position="93"/>
    </location>
</feature>